<keyword evidence="2" id="KW-1185">Reference proteome</keyword>
<dbReference type="Gramene" id="PRQ45449">
    <property type="protein sequence ID" value="PRQ45449"/>
    <property type="gene ID" value="RchiOBHm_Chr3g0491521"/>
</dbReference>
<comment type="caution">
    <text evidence="1">The sequence shown here is derived from an EMBL/GenBank/DDBJ whole genome shotgun (WGS) entry which is preliminary data.</text>
</comment>
<evidence type="ECO:0000313" key="1">
    <source>
        <dbReference type="EMBL" id="PRQ45449.1"/>
    </source>
</evidence>
<proteinExistence type="predicted"/>
<dbReference type="AlphaFoldDB" id="A0A2P6RG92"/>
<name>A0A2P6RG92_ROSCH</name>
<accession>A0A2P6RG92</accession>
<protein>
    <submittedName>
        <fullName evidence="1">Uncharacterized protein</fullName>
    </submittedName>
</protein>
<reference evidence="1 2" key="1">
    <citation type="journal article" date="2018" name="Nat. Genet.">
        <title>The Rosa genome provides new insights in the design of modern roses.</title>
        <authorList>
            <person name="Bendahmane M."/>
        </authorList>
    </citation>
    <scope>NUCLEOTIDE SEQUENCE [LARGE SCALE GENOMIC DNA]</scope>
    <source>
        <strain evidence="2">cv. Old Blush</strain>
    </source>
</reference>
<gene>
    <name evidence="1" type="ORF">RchiOBHm_Chr3g0491521</name>
</gene>
<sequence>MAAIDVLKYAHSPAHKAIVTKDYASLRRILTALPMSLRSLPHKRHFLWNRRPIRYDLFHMILHSIWLSRLSQIQIPES</sequence>
<dbReference type="Proteomes" id="UP000238479">
    <property type="component" value="Chromosome 3"/>
</dbReference>
<evidence type="ECO:0000313" key="2">
    <source>
        <dbReference type="Proteomes" id="UP000238479"/>
    </source>
</evidence>
<dbReference type="STRING" id="74649.A0A2P6RG92"/>
<dbReference type="EMBL" id="PDCK01000041">
    <property type="protein sequence ID" value="PRQ45449.1"/>
    <property type="molecule type" value="Genomic_DNA"/>
</dbReference>
<organism evidence="1 2">
    <name type="scientific">Rosa chinensis</name>
    <name type="common">China rose</name>
    <dbReference type="NCBI Taxonomy" id="74649"/>
    <lineage>
        <taxon>Eukaryota</taxon>
        <taxon>Viridiplantae</taxon>
        <taxon>Streptophyta</taxon>
        <taxon>Embryophyta</taxon>
        <taxon>Tracheophyta</taxon>
        <taxon>Spermatophyta</taxon>
        <taxon>Magnoliopsida</taxon>
        <taxon>eudicotyledons</taxon>
        <taxon>Gunneridae</taxon>
        <taxon>Pentapetalae</taxon>
        <taxon>rosids</taxon>
        <taxon>fabids</taxon>
        <taxon>Rosales</taxon>
        <taxon>Rosaceae</taxon>
        <taxon>Rosoideae</taxon>
        <taxon>Rosoideae incertae sedis</taxon>
        <taxon>Rosa</taxon>
    </lineage>
</organism>